<dbReference type="Proteomes" id="UP000664144">
    <property type="component" value="Unassembled WGS sequence"/>
</dbReference>
<sequence length="98" mass="10922">MNLDTTPCLPEQAPRRPSLRDLAALTTTLLPPALVMLTSLSELRRRCQEINLTHPHFCEETPLVLSFEEKRRQRLSGQLQVSGSLEPSAHAVTPSSYA</sequence>
<evidence type="ECO:0000313" key="3">
    <source>
        <dbReference type="Proteomes" id="UP000664144"/>
    </source>
</evidence>
<protein>
    <submittedName>
        <fullName evidence="2">Uncharacterized protein</fullName>
    </submittedName>
</protein>
<evidence type="ECO:0000313" key="2">
    <source>
        <dbReference type="EMBL" id="MBO0360653.1"/>
    </source>
</evidence>
<feature type="region of interest" description="Disordered" evidence="1">
    <location>
        <begin position="77"/>
        <end position="98"/>
    </location>
</feature>
<comment type="caution">
    <text evidence="2">The sequence shown here is derived from an EMBL/GenBank/DDBJ whole genome shotgun (WGS) entry which is preliminary data.</text>
</comment>
<reference evidence="2" key="1">
    <citation type="submission" date="2021-03" db="EMBL/GenBank/DDBJ databases">
        <authorList>
            <person name="Kim M.K."/>
        </authorList>
    </citation>
    <scope>NUCLEOTIDE SEQUENCE</scope>
    <source>
        <strain evidence="2">BT186</strain>
    </source>
</reference>
<dbReference type="EMBL" id="JAFLQZ010000021">
    <property type="protein sequence ID" value="MBO0360653.1"/>
    <property type="molecule type" value="Genomic_DNA"/>
</dbReference>
<proteinExistence type="predicted"/>
<dbReference type="AlphaFoldDB" id="A0A939F3E2"/>
<dbReference type="RefSeq" id="WP_206986568.1">
    <property type="nucleotide sequence ID" value="NZ_JAFLQZ010000021.1"/>
</dbReference>
<keyword evidence="3" id="KW-1185">Reference proteome</keyword>
<organism evidence="2 3">
    <name type="scientific">Hymenobacter telluris</name>
    <dbReference type="NCBI Taxonomy" id="2816474"/>
    <lineage>
        <taxon>Bacteria</taxon>
        <taxon>Pseudomonadati</taxon>
        <taxon>Bacteroidota</taxon>
        <taxon>Cytophagia</taxon>
        <taxon>Cytophagales</taxon>
        <taxon>Hymenobacteraceae</taxon>
        <taxon>Hymenobacter</taxon>
    </lineage>
</organism>
<name>A0A939F3E2_9BACT</name>
<accession>A0A939F3E2</accession>
<gene>
    <name evidence="2" type="ORF">J0X19_22020</name>
</gene>
<evidence type="ECO:0000256" key="1">
    <source>
        <dbReference type="SAM" id="MobiDB-lite"/>
    </source>
</evidence>